<dbReference type="EMBL" id="KV425603">
    <property type="protein sequence ID" value="KZT21769.1"/>
    <property type="molecule type" value="Genomic_DNA"/>
</dbReference>
<dbReference type="STRING" id="1314782.A0A165Q105"/>
<proteinExistence type="predicted"/>
<feature type="transmembrane region" description="Helical" evidence="1">
    <location>
        <begin position="16"/>
        <end position="34"/>
    </location>
</feature>
<dbReference type="AlphaFoldDB" id="A0A165Q105"/>
<keyword evidence="3" id="KW-1185">Reference proteome</keyword>
<accession>A0A165Q105</accession>
<dbReference type="InParanoid" id="A0A165Q105"/>
<dbReference type="Proteomes" id="UP000076761">
    <property type="component" value="Unassembled WGS sequence"/>
</dbReference>
<feature type="transmembrane region" description="Helical" evidence="1">
    <location>
        <begin position="46"/>
        <end position="72"/>
    </location>
</feature>
<gene>
    <name evidence="2" type="ORF">NEOLEDRAFT_1120706</name>
</gene>
<name>A0A165Q105_9AGAM</name>
<evidence type="ECO:0000313" key="2">
    <source>
        <dbReference type="EMBL" id="KZT21769.1"/>
    </source>
</evidence>
<feature type="transmembrane region" description="Helical" evidence="1">
    <location>
        <begin position="200"/>
        <end position="220"/>
    </location>
</feature>
<keyword evidence="1" id="KW-0472">Membrane</keyword>
<protein>
    <submittedName>
        <fullName evidence="2">Uncharacterized protein</fullName>
    </submittedName>
</protein>
<dbReference type="OrthoDB" id="2756618at2759"/>
<evidence type="ECO:0000256" key="1">
    <source>
        <dbReference type="SAM" id="Phobius"/>
    </source>
</evidence>
<reference evidence="2 3" key="1">
    <citation type="journal article" date="2016" name="Mol. Biol. Evol.">
        <title>Comparative Genomics of Early-Diverging Mushroom-Forming Fungi Provides Insights into the Origins of Lignocellulose Decay Capabilities.</title>
        <authorList>
            <person name="Nagy L.G."/>
            <person name="Riley R."/>
            <person name="Tritt A."/>
            <person name="Adam C."/>
            <person name="Daum C."/>
            <person name="Floudas D."/>
            <person name="Sun H."/>
            <person name="Yadav J.S."/>
            <person name="Pangilinan J."/>
            <person name="Larsson K.H."/>
            <person name="Matsuura K."/>
            <person name="Barry K."/>
            <person name="Labutti K."/>
            <person name="Kuo R."/>
            <person name="Ohm R.A."/>
            <person name="Bhattacharya S.S."/>
            <person name="Shirouzu T."/>
            <person name="Yoshinaga Y."/>
            <person name="Martin F.M."/>
            <person name="Grigoriev I.V."/>
            <person name="Hibbett D.S."/>
        </authorList>
    </citation>
    <scope>NUCLEOTIDE SEQUENCE [LARGE SCALE GENOMIC DNA]</scope>
    <source>
        <strain evidence="2 3">HHB14362 ss-1</strain>
    </source>
</reference>
<feature type="transmembrane region" description="Helical" evidence="1">
    <location>
        <begin position="158"/>
        <end position="180"/>
    </location>
</feature>
<organism evidence="2 3">
    <name type="scientific">Neolentinus lepideus HHB14362 ss-1</name>
    <dbReference type="NCBI Taxonomy" id="1314782"/>
    <lineage>
        <taxon>Eukaryota</taxon>
        <taxon>Fungi</taxon>
        <taxon>Dikarya</taxon>
        <taxon>Basidiomycota</taxon>
        <taxon>Agaricomycotina</taxon>
        <taxon>Agaricomycetes</taxon>
        <taxon>Gloeophyllales</taxon>
        <taxon>Gloeophyllaceae</taxon>
        <taxon>Neolentinus</taxon>
    </lineage>
</organism>
<keyword evidence="1" id="KW-0812">Transmembrane</keyword>
<keyword evidence="1" id="KW-1133">Transmembrane helix</keyword>
<sequence length="323" mass="35305">MIPVDVAELAGTIAETALYGVFVVLFMTAMHFSLARQGVKPSKVMLSVAISMAILATAQLGADITNIFLAFIDRERAQRIAFLQDVTQPIFILKHATLIAMMFLSDLFVTYRCWLIWHKNIWVVLLPICLSLGSGGVGTYTLWAFRNSEARTRAAQEWTLIAISSLSLGANVISTLLSALRIWNNRGKNAKTLGTMKLNVAPIVRIIIESGALNAAYMVANTVTWLTGYQGLTVELGTSLIGCIFMLMIIRICANARQEINSKSSIALRSLPRPRIEDISDNPPSTTSRTSRRIIVGAQSFVIGNDAPQSISEDGKPDAEFAL</sequence>
<evidence type="ECO:0000313" key="3">
    <source>
        <dbReference type="Proteomes" id="UP000076761"/>
    </source>
</evidence>
<feature type="transmembrane region" description="Helical" evidence="1">
    <location>
        <begin position="232"/>
        <end position="254"/>
    </location>
</feature>
<feature type="transmembrane region" description="Helical" evidence="1">
    <location>
        <begin position="121"/>
        <end position="146"/>
    </location>
</feature>